<sequence length="61" mass="6825">GHIRKDLSDNMMLVRRDRCIGCGICASNCPSDAISLVKTRDVIPIKDQKELMAKRSKAKTH</sequence>
<proteinExistence type="predicted"/>
<gene>
    <name evidence="2" type="ORF">S01H4_41319</name>
</gene>
<reference evidence="2" key="1">
    <citation type="journal article" date="2014" name="Front. Microbiol.">
        <title>High frequency of phylogenetically diverse reductive dehalogenase-homologous genes in deep subseafloor sedimentary metagenomes.</title>
        <authorList>
            <person name="Kawai M."/>
            <person name="Futagami T."/>
            <person name="Toyoda A."/>
            <person name="Takaki Y."/>
            <person name="Nishi S."/>
            <person name="Hori S."/>
            <person name="Arai W."/>
            <person name="Tsubouchi T."/>
            <person name="Morono Y."/>
            <person name="Uchiyama I."/>
            <person name="Ito T."/>
            <person name="Fujiyama A."/>
            <person name="Inagaki F."/>
            <person name="Takami H."/>
        </authorList>
    </citation>
    <scope>NUCLEOTIDE SEQUENCE</scope>
    <source>
        <strain evidence="2">Expedition CK06-06</strain>
    </source>
</reference>
<dbReference type="Pfam" id="PF00037">
    <property type="entry name" value="Fer4"/>
    <property type="match status" value="1"/>
</dbReference>
<name>X1BR80_9ZZZZ</name>
<feature type="non-terminal residue" evidence="2">
    <location>
        <position position="1"/>
    </location>
</feature>
<evidence type="ECO:0000259" key="1">
    <source>
        <dbReference type="PROSITE" id="PS51379"/>
    </source>
</evidence>
<organism evidence="2">
    <name type="scientific">marine sediment metagenome</name>
    <dbReference type="NCBI Taxonomy" id="412755"/>
    <lineage>
        <taxon>unclassified sequences</taxon>
        <taxon>metagenomes</taxon>
        <taxon>ecological metagenomes</taxon>
    </lineage>
</organism>
<comment type="caution">
    <text evidence="2">The sequence shown here is derived from an EMBL/GenBank/DDBJ whole genome shotgun (WGS) entry which is preliminary data.</text>
</comment>
<evidence type="ECO:0000313" key="2">
    <source>
        <dbReference type="EMBL" id="GAG98259.1"/>
    </source>
</evidence>
<dbReference type="PROSITE" id="PS00198">
    <property type="entry name" value="4FE4S_FER_1"/>
    <property type="match status" value="1"/>
</dbReference>
<dbReference type="PROSITE" id="PS51379">
    <property type="entry name" value="4FE4S_FER_2"/>
    <property type="match status" value="1"/>
</dbReference>
<dbReference type="EMBL" id="BART01022587">
    <property type="protein sequence ID" value="GAG98259.1"/>
    <property type="molecule type" value="Genomic_DNA"/>
</dbReference>
<dbReference type="InterPro" id="IPR017896">
    <property type="entry name" value="4Fe4S_Fe-S-bd"/>
</dbReference>
<feature type="domain" description="4Fe-4S ferredoxin-type" evidence="1">
    <location>
        <begin position="10"/>
        <end position="39"/>
    </location>
</feature>
<dbReference type="Gene3D" id="3.30.70.20">
    <property type="match status" value="1"/>
</dbReference>
<dbReference type="AlphaFoldDB" id="X1BR80"/>
<dbReference type="InterPro" id="IPR017900">
    <property type="entry name" value="4Fe4S_Fe_S_CS"/>
</dbReference>
<accession>X1BR80</accession>
<dbReference type="SUPFAM" id="SSF54862">
    <property type="entry name" value="4Fe-4S ferredoxins"/>
    <property type="match status" value="1"/>
</dbReference>
<protein>
    <recommendedName>
        <fullName evidence="1">4Fe-4S ferredoxin-type domain-containing protein</fullName>
    </recommendedName>
</protein>